<evidence type="ECO:0000256" key="8">
    <source>
        <dbReference type="ARBA" id="ARBA00023136"/>
    </source>
</evidence>
<keyword evidence="5 9" id="KW-0064">Aspartyl protease</keyword>
<keyword evidence="4 9" id="KW-0812">Transmembrane</keyword>
<dbReference type="EC" id="3.4.23.36" evidence="9"/>
<dbReference type="NCBIfam" id="NF011369">
    <property type="entry name" value="PRK14788.1"/>
    <property type="match status" value="1"/>
</dbReference>
<dbReference type="Proteomes" id="UP001501725">
    <property type="component" value="Unassembled WGS sequence"/>
</dbReference>
<evidence type="ECO:0000313" key="12">
    <source>
        <dbReference type="Proteomes" id="UP001501725"/>
    </source>
</evidence>
<keyword evidence="3 9" id="KW-0645">Protease</keyword>
<keyword evidence="7 9" id="KW-1133">Transmembrane helix</keyword>
<dbReference type="EMBL" id="BAABGY010000014">
    <property type="protein sequence ID" value="GAA4341008.1"/>
    <property type="molecule type" value="Genomic_DNA"/>
</dbReference>
<feature type="active site" evidence="9">
    <location>
        <position position="158"/>
    </location>
</feature>
<dbReference type="HAMAP" id="MF_00161">
    <property type="entry name" value="LspA"/>
    <property type="match status" value="1"/>
</dbReference>
<keyword evidence="12" id="KW-1185">Reference proteome</keyword>
<evidence type="ECO:0000256" key="10">
    <source>
        <dbReference type="RuleBase" id="RU004181"/>
    </source>
</evidence>
<dbReference type="PANTHER" id="PTHR33695:SF1">
    <property type="entry name" value="LIPOPROTEIN SIGNAL PEPTIDASE"/>
    <property type="match status" value="1"/>
</dbReference>
<feature type="transmembrane region" description="Helical" evidence="9">
    <location>
        <begin position="103"/>
        <end position="127"/>
    </location>
</feature>
<gene>
    <name evidence="9" type="primary">lspA</name>
    <name evidence="11" type="ORF">GCM10023184_39110</name>
</gene>
<evidence type="ECO:0000256" key="3">
    <source>
        <dbReference type="ARBA" id="ARBA00022670"/>
    </source>
</evidence>
<comment type="function">
    <text evidence="9">This protein specifically catalyzes the removal of signal peptides from prolipoproteins.</text>
</comment>
<keyword evidence="6 9" id="KW-0378">Hydrolase</keyword>
<evidence type="ECO:0000256" key="4">
    <source>
        <dbReference type="ARBA" id="ARBA00022692"/>
    </source>
</evidence>
<comment type="caution">
    <text evidence="9">Lacks conserved residue(s) required for the propagation of feature annotation.</text>
</comment>
<keyword evidence="11" id="KW-0449">Lipoprotein</keyword>
<proteinExistence type="inferred from homology"/>
<evidence type="ECO:0000256" key="1">
    <source>
        <dbReference type="ARBA" id="ARBA00006139"/>
    </source>
</evidence>
<dbReference type="PRINTS" id="PR00781">
    <property type="entry name" value="LIPOSIGPTASE"/>
</dbReference>
<sequence>MQAIFGKISTMKGKTIIALILILVCLDQAIKLYVKTNFYYSEQRVVFDWFRIHFIENPGMAWGLKLGKGDLGKLALTLFRLIAVIWGCFYIRRIIQQKYHRGFVVSVGFIFAGALGNLLDSLFYGLIFEKSDPSTQNIAQAFSPGGGYAGFMYGHVVDMWYFPFIQTTLPKWVPFWGGDYFEFFSPVFNTADVWVSVGVITLLLFRRNKQ</sequence>
<accession>A0ABP8HLK2</accession>
<evidence type="ECO:0000256" key="6">
    <source>
        <dbReference type="ARBA" id="ARBA00022801"/>
    </source>
</evidence>
<feature type="transmembrane region" description="Helical" evidence="9">
    <location>
        <begin position="183"/>
        <end position="205"/>
    </location>
</feature>
<comment type="subcellular location">
    <subcellularLocation>
        <location evidence="9">Cell membrane</location>
        <topology evidence="9">Multi-pass membrane protein</topology>
    </subcellularLocation>
</comment>
<evidence type="ECO:0000313" key="11">
    <source>
        <dbReference type="EMBL" id="GAA4341008.1"/>
    </source>
</evidence>
<dbReference type="Pfam" id="PF01252">
    <property type="entry name" value="Peptidase_A8"/>
    <property type="match status" value="1"/>
</dbReference>
<feature type="active site" evidence="9">
    <location>
        <position position="192"/>
    </location>
</feature>
<evidence type="ECO:0000256" key="7">
    <source>
        <dbReference type="ARBA" id="ARBA00022989"/>
    </source>
</evidence>
<name>A0ABP8HLK2_9BACT</name>
<dbReference type="InterPro" id="IPR001872">
    <property type="entry name" value="Peptidase_A8"/>
</dbReference>
<comment type="caution">
    <text evidence="11">The sequence shown here is derived from an EMBL/GenBank/DDBJ whole genome shotgun (WGS) entry which is preliminary data.</text>
</comment>
<dbReference type="PANTHER" id="PTHR33695">
    <property type="entry name" value="LIPOPROTEIN SIGNAL PEPTIDASE"/>
    <property type="match status" value="1"/>
</dbReference>
<comment type="catalytic activity">
    <reaction evidence="9">
        <text>Release of signal peptides from bacterial membrane prolipoproteins. Hydrolyzes -Xaa-Yaa-Zaa-|-(S,diacylglyceryl)Cys-, in which Xaa is hydrophobic (preferably Leu), and Yaa (Ala or Ser) and Zaa (Gly or Ala) have small, neutral side chains.</text>
        <dbReference type="EC" id="3.4.23.36"/>
    </reaction>
</comment>
<evidence type="ECO:0000256" key="2">
    <source>
        <dbReference type="ARBA" id="ARBA00022475"/>
    </source>
</evidence>
<evidence type="ECO:0000256" key="9">
    <source>
        <dbReference type="HAMAP-Rule" id="MF_00161"/>
    </source>
</evidence>
<comment type="pathway">
    <text evidence="9">Protein modification; lipoprotein biosynthesis (signal peptide cleavage).</text>
</comment>
<keyword evidence="2 9" id="KW-1003">Cell membrane</keyword>
<evidence type="ECO:0000256" key="5">
    <source>
        <dbReference type="ARBA" id="ARBA00022750"/>
    </source>
</evidence>
<protein>
    <recommendedName>
        <fullName evidence="9">Lipoprotein signal peptidase</fullName>
        <ecNumber evidence="9">3.4.23.36</ecNumber>
    </recommendedName>
    <alternativeName>
        <fullName evidence="9">Prolipoprotein signal peptidase</fullName>
    </alternativeName>
    <alternativeName>
        <fullName evidence="9">Signal peptidase II</fullName>
        <shortName evidence="9">SPase II</shortName>
    </alternativeName>
</protein>
<organism evidence="11 12">
    <name type="scientific">Flaviaesturariibacter amylovorans</name>
    <dbReference type="NCBI Taxonomy" id="1084520"/>
    <lineage>
        <taxon>Bacteria</taxon>
        <taxon>Pseudomonadati</taxon>
        <taxon>Bacteroidota</taxon>
        <taxon>Chitinophagia</taxon>
        <taxon>Chitinophagales</taxon>
        <taxon>Chitinophagaceae</taxon>
        <taxon>Flaviaestuariibacter</taxon>
    </lineage>
</organism>
<comment type="similarity">
    <text evidence="1 9 10">Belongs to the peptidase A8 family.</text>
</comment>
<reference evidence="12" key="1">
    <citation type="journal article" date="2019" name="Int. J. Syst. Evol. Microbiol.">
        <title>The Global Catalogue of Microorganisms (GCM) 10K type strain sequencing project: providing services to taxonomists for standard genome sequencing and annotation.</title>
        <authorList>
            <consortium name="The Broad Institute Genomics Platform"/>
            <consortium name="The Broad Institute Genome Sequencing Center for Infectious Disease"/>
            <person name="Wu L."/>
            <person name="Ma J."/>
        </authorList>
    </citation>
    <scope>NUCLEOTIDE SEQUENCE [LARGE SCALE GENOMIC DNA]</scope>
    <source>
        <strain evidence="12">JCM 17919</strain>
    </source>
</reference>
<keyword evidence="8 9" id="KW-0472">Membrane</keyword>
<feature type="transmembrane region" description="Helical" evidence="9">
    <location>
        <begin position="74"/>
        <end position="91"/>
    </location>
</feature>